<protein>
    <submittedName>
        <fullName evidence="1">Uncharacterized protein</fullName>
    </submittedName>
</protein>
<keyword evidence="2" id="KW-1185">Reference proteome</keyword>
<dbReference type="EMBL" id="BMAU01021361">
    <property type="protein sequence ID" value="GFY22822.1"/>
    <property type="molecule type" value="Genomic_DNA"/>
</dbReference>
<comment type="caution">
    <text evidence="1">The sequence shown here is derived from an EMBL/GenBank/DDBJ whole genome shotgun (WGS) entry which is preliminary data.</text>
</comment>
<gene>
    <name evidence="1" type="ORF">TNCV_2180831</name>
</gene>
<reference evidence="1" key="1">
    <citation type="submission" date="2020-08" db="EMBL/GenBank/DDBJ databases">
        <title>Multicomponent nature underlies the extraordinary mechanical properties of spider dragline silk.</title>
        <authorList>
            <person name="Kono N."/>
            <person name="Nakamura H."/>
            <person name="Mori M."/>
            <person name="Yoshida Y."/>
            <person name="Ohtoshi R."/>
            <person name="Malay A.D."/>
            <person name="Moran D.A.P."/>
            <person name="Tomita M."/>
            <person name="Numata K."/>
            <person name="Arakawa K."/>
        </authorList>
    </citation>
    <scope>NUCLEOTIDE SEQUENCE</scope>
</reference>
<dbReference type="Proteomes" id="UP000887159">
    <property type="component" value="Unassembled WGS sequence"/>
</dbReference>
<dbReference type="AlphaFoldDB" id="A0A8X6VUM1"/>
<proteinExistence type="predicted"/>
<evidence type="ECO:0000313" key="1">
    <source>
        <dbReference type="EMBL" id="GFY22822.1"/>
    </source>
</evidence>
<evidence type="ECO:0000313" key="2">
    <source>
        <dbReference type="Proteomes" id="UP000887159"/>
    </source>
</evidence>
<name>A0A8X6VUM1_TRICX</name>
<organism evidence="1 2">
    <name type="scientific">Trichonephila clavipes</name>
    <name type="common">Golden silk orbweaver</name>
    <name type="synonym">Nephila clavipes</name>
    <dbReference type="NCBI Taxonomy" id="2585209"/>
    <lineage>
        <taxon>Eukaryota</taxon>
        <taxon>Metazoa</taxon>
        <taxon>Ecdysozoa</taxon>
        <taxon>Arthropoda</taxon>
        <taxon>Chelicerata</taxon>
        <taxon>Arachnida</taxon>
        <taxon>Araneae</taxon>
        <taxon>Araneomorphae</taxon>
        <taxon>Entelegynae</taxon>
        <taxon>Araneoidea</taxon>
        <taxon>Nephilidae</taxon>
        <taxon>Trichonephila</taxon>
    </lineage>
</organism>
<accession>A0A8X6VUM1</accession>
<sequence>MTKSVVSVSIHVGYNHCHTPRYRIKEAMNVSLGYSSPCDLHILPTLTWCSSGRCIPDSRCPSMDNTFSIGDRSGEQGSNSMCDR</sequence>